<dbReference type="InterPro" id="IPR036390">
    <property type="entry name" value="WH_DNA-bd_sf"/>
</dbReference>
<evidence type="ECO:0000256" key="2">
    <source>
        <dbReference type="ARBA" id="ARBA00023015"/>
    </source>
</evidence>
<reference evidence="6 7" key="1">
    <citation type="submission" date="2024-09" db="EMBL/GenBank/DDBJ databases">
        <authorList>
            <person name="Sun Q."/>
            <person name="Mori K."/>
        </authorList>
    </citation>
    <scope>NUCLEOTIDE SEQUENCE [LARGE SCALE GENOMIC DNA]</scope>
    <source>
        <strain evidence="6 7">CCM 7468</strain>
    </source>
</reference>
<accession>A0ABV6IX89</accession>
<evidence type="ECO:0000256" key="3">
    <source>
        <dbReference type="ARBA" id="ARBA00023125"/>
    </source>
</evidence>
<dbReference type="InterPro" id="IPR000847">
    <property type="entry name" value="LysR_HTH_N"/>
</dbReference>
<keyword evidence="4" id="KW-0804">Transcription</keyword>
<dbReference type="Proteomes" id="UP001589789">
    <property type="component" value="Unassembled WGS sequence"/>
</dbReference>
<evidence type="ECO:0000313" key="7">
    <source>
        <dbReference type="Proteomes" id="UP001589789"/>
    </source>
</evidence>
<evidence type="ECO:0000313" key="6">
    <source>
        <dbReference type="EMBL" id="MFC0387937.1"/>
    </source>
</evidence>
<dbReference type="EMBL" id="JBHLVZ010000072">
    <property type="protein sequence ID" value="MFC0387937.1"/>
    <property type="molecule type" value="Genomic_DNA"/>
</dbReference>
<dbReference type="SUPFAM" id="SSF53850">
    <property type="entry name" value="Periplasmic binding protein-like II"/>
    <property type="match status" value="1"/>
</dbReference>
<sequence length="290" mass="30986">MDLNQLRLFLALAETEHLGRAAAALDLAPATLSHHLAALERSLGTTLFDRLGRGLRLTDTGRLLRGFAQRIINEAEAAQAAIAEQERAESGTLRLGVIHSFHANLMPGLVAEFLVTHPGIRVEAREMIAGAIETGLLDGGLDLGLAFAPAGDPNLNCLPLFDEALVLVTARGSRWSRAPPEAIPLALLPARFATRRMIDAALQGRWKPNIVAEVDAIGSILALVRSGAVGTVLSARSVENQGLDCRAIADPPPIRSAALIWHRSRYQPAAARAFSGLVRARLLQKPSTRG</sequence>
<dbReference type="Gene3D" id="3.40.190.290">
    <property type="match status" value="1"/>
</dbReference>
<keyword evidence="7" id="KW-1185">Reference proteome</keyword>
<dbReference type="PROSITE" id="PS50931">
    <property type="entry name" value="HTH_LYSR"/>
    <property type="match status" value="1"/>
</dbReference>
<protein>
    <submittedName>
        <fullName evidence="6">LysR substrate-binding domain-containing protein</fullName>
    </submittedName>
</protein>
<dbReference type="PANTHER" id="PTHR30346">
    <property type="entry name" value="TRANSCRIPTIONAL DUAL REGULATOR HCAR-RELATED"/>
    <property type="match status" value="1"/>
</dbReference>
<gene>
    <name evidence="6" type="ORF">ACFFIC_20675</name>
</gene>
<comment type="caution">
    <text evidence="6">The sequence shown here is derived from an EMBL/GenBank/DDBJ whole genome shotgun (WGS) entry which is preliminary data.</text>
</comment>
<proteinExistence type="inferred from homology"/>
<dbReference type="PANTHER" id="PTHR30346:SF28">
    <property type="entry name" value="HTH-TYPE TRANSCRIPTIONAL REGULATOR CYNR"/>
    <property type="match status" value="1"/>
</dbReference>
<dbReference type="Pfam" id="PF00126">
    <property type="entry name" value="HTH_1"/>
    <property type="match status" value="1"/>
</dbReference>
<feature type="domain" description="HTH lysR-type" evidence="5">
    <location>
        <begin position="1"/>
        <end position="58"/>
    </location>
</feature>
<dbReference type="InterPro" id="IPR036388">
    <property type="entry name" value="WH-like_DNA-bd_sf"/>
</dbReference>
<keyword evidence="3" id="KW-0238">DNA-binding</keyword>
<dbReference type="RefSeq" id="WP_377053865.1">
    <property type="nucleotide sequence ID" value="NZ_JBHLVZ010000072.1"/>
</dbReference>
<name>A0ABV6IX89_9PROT</name>
<organism evidence="6 7">
    <name type="scientific">Muricoccus vinaceus</name>
    <dbReference type="NCBI Taxonomy" id="424704"/>
    <lineage>
        <taxon>Bacteria</taxon>
        <taxon>Pseudomonadati</taxon>
        <taxon>Pseudomonadota</taxon>
        <taxon>Alphaproteobacteria</taxon>
        <taxon>Acetobacterales</taxon>
        <taxon>Roseomonadaceae</taxon>
        <taxon>Muricoccus</taxon>
    </lineage>
</organism>
<evidence type="ECO:0000259" key="5">
    <source>
        <dbReference type="PROSITE" id="PS50931"/>
    </source>
</evidence>
<evidence type="ECO:0000256" key="1">
    <source>
        <dbReference type="ARBA" id="ARBA00009437"/>
    </source>
</evidence>
<dbReference type="Gene3D" id="1.10.10.10">
    <property type="entry name" value="Winged helix-like DNA-binding domain superfamily/Winged helix DNA-binding domain"/>
    <property type="match status" value="1"/>
</dbReference>
<dbReference type="SUPFAM" id="SSF46785">
    <property type="entry name" value="Winged helix' DNA-binding domain"/>
    <property type="match status" value="1"/>
</dbReference>
<comment type="similarity">
    <text evidence="1">Belongs to the LysR transcriptional regulatory family.</text>
</comment>
<keyword evidence="2" id="KW-0805">Transcription regulation</keyword>
<dbReference type="InterPro" id="IPR005119">
    <property type="entry name" value="LysR_subst-bd"/>
</dbReference>
<evidence type="ECO:0000256" key="4">
    <source>
        <dbReference type="ARBA" id="ARBA00023163"/>
    </source>
</evidence>
<dbReference type="Pfam" id="PF03466">
    <property type="entry name" value="LysR_substrate"/>
    <property type="match status" value="1"/>
</dbReference>